<feature type="transmembrane region" description="Helical" evidence="1">
    <location>
        <begin position="301"/>
        <end position="320"/>
    </location>
</feature>
<evidence type="ECO:0000259" key="2">
    <source>
        <dbReference type="PROSITE" id="PS50887"/>
    </source>
</evidence>
<name>A0ABN6CNU6_9ACTN</name>
<organism evidence="3 4">
    <name type="scientific">Actinoplanes ianthinogenes</name>
    <dbReference type="NCBI Taxonomy" id="122358"/>
    <lineage>
        <taxon>Bacteria</taxon>
        <taxon>Bacillati</taxon>
        <taxon>Actinomycetota</taxon>
        <taxon>Actinomycetes</taxon>
        <taxon>Micromonosporales</taxon>
        <taxon>Micromonosporaceae</taxon>
        <taxon>Actinoplanes</taxon>
    </lineage>
</organism>
<reference evidence="3 4" key="1">
    <citation type="submission" date="2020-08" db="EMBL/GenBank/DDBJ databases">
        <title>Whole genome shotgun sequence of Actinoplanes ianthinogenes NBRC 13996.</title>
        <authorList>
            <person name="Komaki H."/>
            <person name="Tamura T."/>
        </authorList>
    </citation>
    <scope>NUCLEOTIDE SEQUENCE [LARGE SCALE GENOMIC DNA]</scope>
    <source>
        <strain evidence="3 4">NBRC 13996</strain>
    </source>
</reference>
<feature type="transmembrane region" description="Helical" evidence="1">
    <location>
        <begin position="141"/>
        <end position="159"/>
    </location>
</feature>
<dbReference type="EMBL" id="AP023356">
    <property type="protein sequence ID" value="BCJ46820.1"/>
    <property type="molecule type" value="Genomic_DNA"/>
</dbReference>
<keyword evidence="4" id="KW-1185">Reference proteome</keyword>
<feature type="transmembrane region" description="Helical" evidence="1">
    <location>
        <begin position="277"/>
        <end position="295"/>
    </location>
</feature>
<dbReference type="InterPro" id="IPR052163">
    <property type="entry name" value="DGC-Regulatory_Protein"/>
</dbReference>
<dbReference type="InterPro" id="IPR043128">
    <property type="entry name" value="Rev_trsase/Diguanyl_cyclase"/>
</dbReference>
<keyword evidence="1" id="KW-1133">Transmembrane helix</keyword>
<dbReference type="Gene3D" id="3.30.70.270">
    <property type="match status" value="1"/>
</dbReference>
<dbReference type="Pfam" id="PF00990">
    <property type="entry name" value="GGDEF"/>
    <property type="match status" value="1"/>
</dbReference>
<feature type="transmembrane region" description="Helical" evidence="1">
    <location>
        <begin position="206"/>
        <end position="226"/>
    </location>
</feature>
<feature type="transmembrane region" description="Helical" evidence="1">
    <location>
        <begin position="75"/>
        <end position="96"/>
    </location>
</feature>
<keyword evidence="1" id="KW-0812">Transmembrane</keyword>
<accession>A0ABN6CNU6</accession>
<evidence type="ECO:0000256" key="1">
    <source>
        <dbReference type="SAM" id="Phobius"/>
    </source>
</evidence>
<dbReference type="PROSITE" id="PS50887">
    <property type="entry name" value="GGDEF"/>
    <property type="match status" value="1"/>
</dbReference>
<keyword evidence="1" id="KW-0472">Membrane</keyword>
<dbReference type="RefSeq" id="WP_189331610.1">
    <property type="nucleotide sequence ID" value="NZ_AP023356.1"/>
</dbReference>
<dbReference type="PANTHER" id="PTHR46663">
    <property type="entry name" value="DIGUANYLATE CYCLASE DGCT-RELATED"/>
    <property type="match status" value="1"/>
</dbReference>
<feature type="transmembrane region" description="Helical" evidence="1">
    <location>
        <begin position="171"/>
        <end position="194"/>
    </location>
</feature>
<gene>
    <name evidence="3" type="ORF">Aiant_74770</name>
</gene>
<dbReference type="PANTHER" id="PTHR46663:SF4">
    <property type="entry name" value="DIGUANYLATE CYCLASE DGCT-RELATED"/>
    <property type="match status" value="1"/>
</dbReference>
<dbReference type="Proteomes" id="UP000676967">
    <property type="component" value="Chromosome"/>
</dbReference>
<proteinExistence type="predicted"/>
<evidence type="ECO:0000313" key="4">
    <source>
        <dbReference type="Proteomes" id="UP000676967"/>
    </source>
</evidence>
<feature type="transmembrane region" description="Helical" evidence="1">
    <location>
        <begin position="111"/>
        <end position="129"/>
    </location>
</feature>
<sequence>MQRSGTPGRRRLPWSLIVIAGAYLVLAGAFLATRGSAVFFATVIPVGFLSGNLIALGFGVRAWRHRGLSGRSRRAWALIAVSSAALILSIAGYAATGQAGNTAVVPSLGDLAHAFFPPAMLAGLLTFPTTGRSRREAAKNLLDVLTVVGCGFMILWFLVIGPTVAAGDLSALQLATAMGYPLGDLALLLGAVIVLVRGTTADRKPVLFLIAALSFLIVGDAYLGYIKSHPHAGGTPTWQLGCWLTAWYLMAFAAALQCHQASRQRHAERQEEPLRRVSSLPYVATGVAYLVLFWAAWLAGLYPWAGLVAGAALVTGAVAARQLVALRENHQLVVTDNLTGLANRRQLHASLARALERSRRLGTPVGVLQIDMNGFKQINDTLGHEAGDAMLVAFAGILKDSILGSDTVARLGGDEFAVVLNNCGGSVGAVTVAQRIIDAMAEPVMIAGQPRNPGASIGVAVMEAAALPDGNAEAIRKLLHDADLAMYAAKLQKPENAWRLHVPEPEPYLTAFADQADDRG</sequence>
<evidence type="ECO:0000313" key="3">
    <source>
        <dbReference type="EMBL" id="BCJ46820.1"/>
    </source>
</evidence>
<dbReference type="CDD" id="cd01949">
    <property type="entry name" value="GGDEF"/>
    <property type="match status" value="1"/>
</dbReference>
<protein>
    <recommendedName>
        <fullName evidence="2">GGDEF domain-containing protein</fullName>
    </recommendedName>
</protein>
<dbReference type="SMART" id="SM00267">
    <property type="entry name" value="GGDEF"/>
    <property type="match status" value="1"/>
</dbReference>
<feature type="transmembrane region" description="Helical" evidence="1">
    <location>
        <begin position="12"/>
        <end position="32"/>
    </location>
</feature>
<dbReference type="SUPFAM" id="SSF55073">
    <property type="entry name" value="Nucleotide cyclase"/>
    <property type="match status" value="1"/>
</dbReference>
<feature type="transmembrane region" description="Helical" evidence="1">
    <location>
        <begin position="238"/>
        <end position="256"/>
    </location>
</feature>
<dbReference type="InterPro" id="IPR029787">
    <property type="entry name" value="Nucleotide_cyclase"/>
</dbReference>
<dbReference type="InterPro" id="IPR000160">
    <property type="entry name" value="GGDEF_dom"/>
</dbReference>
<dbReference type="NCBIfam" id="TIGR00254">
    <property type="entry name" value="GGDEF"/>
    <property type="match status" value="1"/>
</dbReference>
<feature type="domain" description="GGDEF" evidence="2">
    <location>
        <begin position="363"/>
        <end position="503"/>
    </location>
</feature>
<feature type="transmembrane region" description="Helical" evidence="1">
    <location>
        <begin position="38"/>
        <end position="63"/>
    </location>
</feature>